<gene>
    <name evidence="2" type="ORF">FH715_24985</name>
</gene>
<dbReference type="AlphaFoldDB" id="A0A5C4URS1"/>
<feature type="transmembrane region" description="Helical" evidence="1">
    <location>
        <begin position="69"/>
        <end position="89"/>
    </location>
</feature>
<sequence>MTPLRWTLGLLGVAAMLAGVRLLVLGTPSGTPLDVGWWFVGAILAHDLLLAPLVALVGLAVWRLPERRVLRGALLTAGCAALITLPILLRPGPPRNATVLALDYPLNLLGVVAAVLLAASALVGVRRARRRGDAPNATGPGT</sequence>
<keyword evidence="1" id="KW-0472">Membrane</keyword>
<keyword evidence="1" id="KW-1133">Transmembrane helix</keyword>
<keyword evidence="3" id="KW-1185">Reference proteome</keyword>
<organism evidence="2 3">
    <name type="scientific">Streptomyces sedi</name>
    <dbReference type="NCBI Taxonomy" id="555059"/>
    <lineage>
        <taxon>Bacteria</taxon>
        <taxon>Bacillati</taxon>
        <taxon>Actinomycetota</taxon>
        <taxon>Actinomycetes</taxon>
        <taxon>Kitasatosporales</taxon>
        <taxon>Streptomycetaceae</taxon>
        <taxon>Streptomyces</taxon>
    </lineage>
</organism>
<dbReference type="OrthoDB" id="4330001at2"/>
<evidence type="ECO:0000313" key="2">
    <source>
        <dbReference type="EMBL" id="TNM26033.1"/>
    </source>
</evidence>
<reference evidence="2 3" key="1">
    <citation type="submission" date="2019-06" db="EMBL/GenBank/DDBJ databases">
        <title>Draft genome of Streptomyces sedi sp. JCM16909.</title>
        <authorList>
            <person name="Klykleung N."/>
            <person name="Tanasupawat S."/>
            <person name="Kudo T."/>
            <person name="Yuki M."/>
            <person name="Ohkuma M."/>
        </authorList>
    </citation>
    <scope>NUCLEOTIDE SEQUENCE [LARGE SCALE GENOMIC DNA]</scope>
    <source>
        <strain evidence="2 3">JCM 16909</strain>
    </source>
</reference>
<protein>
    <submittedName>
        <fullName evidence="2">Uncharacterized protein</fullName>
    </submittedName>
</protein>
<evidence type="ECO:0000256" key="1">
    <source>
        <dbReference type="SAM" id="Phobius"/>
    </source>
</evidence>
<feature type="transmembrane region" description="Helical" evidence="1">
    <location>
        <begin position="36"/>
        <end position="62"/>
    </location>
</feature>
<evidence type="ECO:0000313" key="3">
    <source>
        <dbReference type="Proteomes" id="UP000311713"/>
    </source>
</evidence>
<dbReference type="RefSeq" id="WP_139649180.1">
    <property type="nucleotide sequence ID" value="NZ_BAAAZS010000037.1"/>
</dbReference>
<keyword evidence="1" id="KW-0812">Transmembrane</keyword>
<accession>A0A5C4URS1</accession>
<feature type="transmembrane region" description="Helical" evidence="1">
    <location>
        <begin position="104"/>
        <end position="125"/>
    </location>
</feature>
<dbReference type="EMBL" id="VDGT01000025">
    <property type="protein sequence ID" value="TNM26033.1"/>
    <property type="molecule type" value="Genomic_DNA"/>
</dbReference>
<comment type="caution">
    <text evidence="2">The sequence shown here is derived from an EMBL/GenBank/DDBJ whole genome shotgun (WGS) entry which is preliminary data.</text>
</comment>
<dbReference type="Proteomes" id="UP000311713">
    <property type="component" value="Unassembled WGS sequence"/>
</dbReference>
<name>A0A5C4URS1_9ACTN</name>
<proteinExistence type="predicted"/>